<sequence>MGNCLNYVCILLVFLLFCLCKVSVSQSCPLGTVRCNSTSLCLPDKYLCDGDEDCEDGEDEVGCGGQPSGCGDLYEQHGTSGTISSMGYPVSYSDRAHCHWHIVAPQGYSITLEFVNVFDLERPRHGDCIYDSVMIYGMAASSLTLLGRYCGDVKPGPVSVGGNEAVVEFQSDDQTTGRGFNITWSAKINPADTTLPTTTRSSTSQSSCVFEVGGDRGSISSPGYDEGNPYPSPFSCKWKISVDSDHLIALDFSYLNVGIFSSSRCQNAWLKLFDGPDTNHPLLGQFCDAIIPGELLSTSNNVTVEFWVGNNDNNKRGFKLTYVAFENPEKGPSTTLGPTPPGCDGNPLKVTSPSGFITSPNFDSDETYRSSLDCEWTLQGEPGTVFYFHFLTFDLEQSSSCDFDYLNIFDVIPSNNTVNASTTSLVNITASYSSENMTSLHQIETLCGFSLPYDIVTGSNHVVFRFHSDDQVEGSGFNISYETKPPPIQCPSGQFLCGSDECVDLALVCDEVSQCMDGTDELVCPSSKQTCGVSTIPPSLNNDRIVGGKESVDGAWPWTLSVLKDDSHQCGATLILPGWALCAAHCFEKVYDRKYDHYSLIAARHQLGVPSRHEQRRYFADVIIPRDYVSQTSYHDIALIKLTQPFNYTDYVGPACLPNATAPVGTKCYVTGWGDTAGTCCQDLLKQAAVPVMNTSLCSQPDYYGSRVKEGMMCAGYPQGGVDACEGDSGGPLVCPTPGQSTRWEIQGITSWGLFCAFPKNPGVYTIVRDYLPWIQQNVARNSD</sequence>
<dbReference type="Gene3D" id="2.40.10.10">
    <property type="entry name" value="Trypsin-like serine proteases"/>
    <property type="match status" value="1"/>
</dbReference>
<evidence type="ECO:0000256" key="3">
    <source>
        <dbReference type="SAM" id="SignalP"/>
    </source>
</evidence>
<dbReference type="SUPFAM" id="SSF49854">
    <property type="entry name" value="Spermadhesin, CUB domain"/>
    <property type="match status" value="3"/>
</dbReference>
<evidence type="ECO:0000313" key="7">
    <source>
        <dbReference type="RefSeq" id="XP_005103818.1"/>
    </source>
</evidence>
<dbReference type="Pfam" id="PF00431">
    <property type="entry name" value="CUB"/>
    <property type="match status" value="4"/>
</dbReference>
<accession>A0ABM0JXF1</accession>
<dbReference type="InterPro" id="IPR024175">
    <property type="entry name" value="Pept_S1A_C1r/C1S/mannan-bd"/>
</dbReference>
<keyword evidence="1 2" id="KW-1015">Disulfide bond</keyword>
<dbReference type="InterPro" id="IPR001254">
    <property type="entry name" value="Trypsin_dom"/>
</dbReference>
<dbReference type="SUPFAM" id="SSF57424">
    <property type="entry name" value="LDL receptor-like module"/>
    <property type="match status" value="2"/>
</dbReference>
<organism evidence="6 7">
    <name type="scientific">Aplysia californica</name>
    <name type="common">California sea hare</name>
    <dbReference type="NCBI Taxonomy" id="6500"/>
    <lineage>
        <taxon>Eukaryota</taxon>
        <taxon>Metazoa</taxon>
        <taxon>Spiralia</taxon>
        <taxon>Lophotrochozoa</taxon>
        <taxon>Mollusca</taxon>
        <taxon>Gastropoda</taxon>
        <taxon>Heterobranchia</taxon>
        <taxon>Euthyneura</taxon>
        <taxon>Tectipleura</taxon>
        <taxon>Aplysiida</taxon>
        <taxon>Aplysioidea</taxon>
        <taxon>Aplysiidae</taxon>
        <taxon>Aplysia</taxon>
    </lineage>
</organism>
<dbReference type="InterPro" id="IPR035914">
    <property type="entry name" value="Sperma_CUB_dom_sf"/>
</dbReference>
<dbReference type="Pfam" id="PF00057">
    <property type="entry name" value="Ldl_recept_a"/>
    <property type="match status" value="2"/>
</dbReference>
<dbReference type="InterPro" id="IPR001314">
    <property type="entry name" value="Peptidase_S1A"/>
</dbReference>
<dbReference type="InterPro" id="IPR000859">
    <property type="entry name" value="CUB_dom"/>
</dbReference>
<evidence type="ECO:0000259" key="5">
    <source>
        <dbReference type="PROSITE" id="PS50240"/>
    </source>
</evidence>
<feature type="disulfide bond" evidence="2">
    <location>
        <begin position="497"/>
        <end position="515"/>
    </location>
</feature>
<dbReference type="SMART" id="SM00020">
    <property type="entry name" value="Tryp_SPc"/>
    <property type="match status" value="1"/>
</dbReference>
<feature type="signal peptide" evidence="3">
    <location>
        <begin position="1"/>
        <end position="25"/>
    </location>
</feature>
<dbReference type="GeneID" id="101846016"/>
<feature type="disulfide bond" evidence="2">
    <location>
        <begin position="509"/>
        <end position="524"/>
    </location>
</feature>
<dbReference type="PROSITE" id="PS50240">
    <property type="entry name" value="TRYPSIN_DOM"/>
    <property type="match status" value="1"/>
</dbReference>
<dbReference type="Pfam" id="PF00089">
    <property type="entry name" value="Trypsin"/>
    <property type="match status" value="1"/>
</dbReference>
<keyword evidence="3" id="KW-0732">Signal</keyword>
<dbReference type="Gene3D" id="4.10.400.10">
    <property type="entry name" value="Low-density Lipoprotein Receptor"/>
    <property type="match status" value="2"/>
</dbReference>
<dbReference type="PRINTS" id="PR00722">
    <property type="entry name" value="CHYMOTRYPSIN"/>
</dbReference>
<feature type="domain" description="CUB" evidence="4">
    <location>
        <begin position="208"/>
        <end position="325"/>
    </location>
</feature>
<dbReference type="InterPro" id="IPR036055">
    <property type="entry name" value="LDL_receptor-like_sf"/>
</dbReference>
<dbReference type="Gene3D" id="2.60.120.290">
    <property type="entry name" value="Spermadhesin, CUB domain"/>
    <property type="match status" value="3"/>
</dbReference>
<feature type="domain" description="Peptidase S1" evidence="5">
    <location>
        <begin position="545"/>
        <end position="780"/>
    </location>
</feature>
<dbReference type="RefSeq" id="XP_005103818.1">
    <property type="nucleotide sequence ID" value="XM_005103761.2"/>
</dbReference>
<feature type="domain" description="CUB" evidence="4">
    <location>
        <begin position="70"/>
        <end position="187"/>
    </location>
</feature>
<dbReference type="PROSITE" id="PS00135">
    <property type="entry name" value="TRYPSIN_SER"/>
    <property type="match status" value="1"/>
</dbReference>
<dbReference type="Proteomes" id="UP000694888">
    <property type="component" value="Unplaced"/>
</dbReference>
<dbReference type="SUPFAM" id="SSF50494">
    <property type="entry name" value="Trypsin-like serine proteases"/>
    <property type="match status" value="1"/>
</dbReference>
<feature type="domain" description="CUB" evidence="4">
    <location>
        <begin position="343"/>
        <end position="484"/>
    </location>
</feature>
<feature type="disulfide bond" evidence="2">
    <location>
        <begin position="48"/>
        <end position="63"/>
    </location>
</feature>
<evidence type="ECO:0000313" key="6">
    <source>
        <dbReference type="Proteomes" id="UP000694888"/>
    </source>
</evidence>
<dbReference type="CDD" id="cd00190">
    <property type="entry name" value="Tryp_SPc"/>
    <property type="match status" value="1"/>
</dbReference>
<keyword evidence="6" id="KW-1185">Reference proteome</keyword>
<dbReference type="PIRSF" id="PIRSF001155">
    <property type="entry name" value="C1r_C1s_MASP"/>
    <property type="match status" value="1"/>
</dbReference>
<dbReference type="InterPro" id="IPR023415">
    <property type="entry name" value="LDLR_class-A_CS"/>
</dbReference>
<feature type="chain" id="PRO_5046372352" evidence="3">
    <location>
        <begin position="26"/>
        <end position="784"/>
    </location>
</feature>
<dbReference type="PANTHER" id="PTHR24252:SF7">
    <property type="entry name" value="HYALIN"/>
    <property type="match status" value="1"/>
</dbReference>
<dbReference type="PROSITE" id="PS50068">
    <property type="entry name" value="LDLRA_2"/>
    <property type="match status" value="2"/>
</dbReference>
<evidence type="ECO:0000256" key="2">
    <source>
        <dbReference type="PROSITE-ProRule" id="PRU00124"/>
    </source>
</evidence>
<name>A0ABM0JXF1_APLCA</name>
<dbReference type="SMART" id="SM00042">
    <property type="entry name" value="CUB"/>
    <property type="match status" value="3"/>
</dbReference>
<dbReference type="PROSITE" id="PS01209">
    <property type="entry name" value="LDLRA_1"/>
    <property type="match status" value="2"/>
</dbReference>
<dbReference type="CDD" id="cd00041">
    <property type="entry name" value="CUB"/>
    <property type="match status" value="3"/>
</dbReference>
<gene>
    <name evidence="7" type="primary">LOC101846016</name>
</gene>
<dbReference type="InterPro" id="IPR033116">
    <property type="entry name" value="TRYPSIN_SER"/>
</dbReference>
<feature type="disulfide bond" evidence="2">
    <location>
        <begin position="490"/>
        <end position="502"/>
    </location>
</feature>
<dbReference type="InterPro" id="IPR002172">
    <property type="entry name" value="LDrepeatLR_classA_rpt"/>
</dbReference>
<dbReference type="PROSITE" id="PS01180">
    <property type="entry name" value="CUB"/>
    <property type="match status" value="3"/>
</dbReference>
<evidence type="ECO:0000256" key="1">
    <source>
        <dbReference type="ARBA" id="ARBA00023157"/>
    </source>
</evidence>
<reference evidence="7" key="1">
    <citation type="submission" date="2025-08" db="UniProtKB">
        <authorList>
            <consortium name="RefSeq"/>
        </authorList>
    </citation>
    <scope>IDENTIFICATION</scope>
</reference>
<comment type="caution">
    <text evidence="2">Lacks conserved residue(s) required for the propagation of feature annotation.</text>
</comment>
<evidence type="ECO:0000259" key="4">
    <source>
        <dbReference type="PROSITE" id="PS01180"/>
    </source>
</evidence>
<protein>
    <submittedName>
        <fullName evidence="7">Plasma kallikrein</fullName>
    </submittedName>
</protein>
<dbReference type="InterPro" id="IPR009003">
    <property type="entry name" value="Peptidase_S1_PA"/>
</dbReference>
<proteinExistence type="predicted"/>
<dbReference type="InterPro" id="IPR043504">
    <property type="entry name" value="Peptidase_S1_PA_chymotrypsin"/>
</dbReference>
<dbReference type="CDD" id="cd00112">
    <property type="entry name" value="LDLa"/>
    <property type="match status" value="1"/>
</dbReference>
<dbReference type="PANTHER" id="PTHR24252">
    <property type="entry name" value="ACROSIN-RELATED"/>
    <property type="match status" value="1"/>
</dbReference>
<dbReference type="SMART" id="SM00192">
    <property type="entry name" value="LDLa"/>
    <property type="match status" value="2"/>
</dbReference>